<evidence type="ECO:0000313" key="3">
    <source>
        <dbReference type="Proteomes" id="UP000295301"/>
    </source>
</evidence>
<gene>
    <name evidence="2" type="ORF">E1832_05785</name>
</gene>
<proteinExistence type="predicted"/>
<dbReference type="InterPro" id="IPR036895">
    <property type="entry name" value="Uracil-DNA_glycosylase-like_sf"/>
</dbReference>
<dbReference type="InterPro" id="IPR005122">
    <property type="entry name" value="Uracil-DNA_glycosylase-like"/>
</dbReference>
<dbReference type="Gene3D" id="3.40.470.10">
    <property type="entry name" value="Uracil-DNA glycosylase-like domain"/>
    <property type="match status" value="1"/>
</dbReference>
<accession>A0A4R5VG08</accession>
<organism evidence="2 3">
    <name type="scientific">Antarcticimicrobium luteum</name>
    <dbReference type="NCBI Taxonomy" id="2547397"/>
    <lineage>
        <taxon>Bacteria</taxon>
        <taxon>Pseudomonadati</taxon>
        <taxon>Pseudomonadota</taxon>
        <taxon>Alphaproteobacteria</taxon>
        <taxon>Rhodobacterales</taxon>
        <taxon>Paracoccaceae</taxon>
        <taxon>Antarcticimicrobium</taxon>
    </lineage>
</organism>
<sequence length="213" mass="23785">MRMTTDFRDRIEAAYQRSGNALGWRFLYSPAETLQGARIAFLGLNPGGSAEDDAHATYAMESGSAYSHESWVGCAPGESRLQRQVLALFERLDTKPEHVLAGNLVPFRSRDWQSLKNPEDSVQFGTELWEEVLRSAKPALVITMGSQTRRIVVNLLGIEELTKHDVGWGRVAAYKGRFDGGRFVGLPHLSRFGIITRPQSTEVLDELLPIKEP</sequence>
<dbReference type="OrthoDB" id="7605307at2"/>
<reference evidence="2 3" key="1">
    <citation type="submission" date="2019-03" db="EMBL/GenBank/DDBJ databases">
        <title>Ruegeria lutea sp. nov., a novel strain, isolated from marine sediment, the Masan Bay, South Korea.</title>
        <authorList>
            <person name="Kim J."/>
            <person name="Kim D.-Y."/>
            <person name="Lee S.-S."/>
        </authorList>
    </citation>
    <scope>NUCLEOTIDE SEQUENCE [LARGE SCALE GENOMIC DNA]</scope>
    <source>
        <strain evidence="2 3">318-1</strain>
    </source>
</reference>
<feature type="domain" description="Uracil-DNA glycosylase-like" evidence="1">
    <location>
        <begin position="36"/>
        <end position="191"/>
    </location>
</feature>
<name>A0A4R5VG08_9RHOB</name>
<protein>
    <recommendedName>
        <fullName evidence="1">Uracil-DNA glycosylase-like domain-containing protein</fullName>
    </recommendedName>
</protein>
<comment type="caution">
    <text evidence="2">The sequence shown here is derived from an EMBL/GenBank/DDBJ whole genome shotgun (WGS) entry which is preliminary data.</text>
</comment>
<dbReference type="Pfam" id="PF03167">
    <property type="entry name" value="UDG"/>
    <property type="match status" value="1"/>
</dbReference>
<evidence type="ECO:0000259" key="1">
    <source>
        <dbReference type="Pfam" id="PF03167"/>
    </source>
</evidence>
<keyword evidence="3" id="KW-1185">Reference proteome</keyword>
<dbReference type="Proteomes" id="UP000295301">
    <property type="component" value="Unassembled WGS sequence"/>
</dbReference>
<dbReference type="EMBL" id="SMUV01000054">
    <property type="protein sequence ID" value="TDK50707.1"/>
    <property type="molecule type" value="Genomic_DNA"/>
</dbReference>
<evidence type="ECO:0000313" key="2">
    <source>
        <dbReference type="EMBL" id="TDK50707.1"/>
    </source>
</evidence>
<dbReference type="AlphaFoldDB" id="A0A4R5VG08"/>